<proteinExistence type="predicted"/>
<keyword evidence="1" id="KW-0732">Signal</keyword>
<evidence type="ECO:0000313" key="2">
    <source>
        <dbReference type="EMBL" id="OAI16769.1"/>
    </source>
</evidence>
<dbReference type="EMBL" id="LUUK01000183">
    <property type="protein sequence ID" value="OAI16769.1"/>
    <property type="molecule type" value="Genomic_DNA"/>
</dbReference>
<evidence type="ECO:0000256" key="1">
    <source>
        <dbReference type="SAM" id="SignalP"/>
    </source>
</evidence>
<keyword evidence="3" id="KW-1185">Reference proteome</keyword>
<evidence type="ECO:0000313" key="3">
    <source>
        <dbReference type="Proteomes" id="UP000077628"/>
    </source>
</evidence>
<evidence type="ECO:0008006" key="4">
    <source>
        <dbReference type="Google" id="ProtNLM"/>
    </source>
</evidence>
<dbReference type="Proteomes" id="UP000077628">
    <property type="component" value="Unassembled WGS sequence"/>
</dbReference>
<accession>A0A177NHS8</accession>
<feature type="chain" id="PRO_5008069192" description="Secreted protein" evidence="1">
    <location>
        <begin position="22"/>
        <end position="147"/>
    </location>
</feature>
<feature type="signal peptide" evidence="1">
    <location>
        <begin position="1"/>
        <end position="21"/>
    </location>
</feature>
<name>A0A177NHS8_9GAMM</name>
<reference evidence="3" key="1">
    <citation type="submission" date="2016-03" db="EMBL/GenBank/DDBJ databases">
        <authorList>
            <person name="Heylen K."/>
            <person name="De Vos P."/>
            <person name="Vekeman B."/>
        </authorList>
    </citation>
    <scope>NUCLEOTIDE SEQUENCE [LARGE SCALE GENOMIC DNA]</scope>
    <source>
        <strain evidence="3">R-45383</strain>
    </source>
</reference>
<gene>
    <name evidence="2" type="ORF">A1355_09680</name>
</gene>
<dbReference type="AlphaFoldDB" id="A0A177NHS8"/>
<sequence length="147" mass="14841">MPLIVGLVMVGLSFTATQAHAAGNACIAVNGGFGNGGTTFVGKGFSLPGNGSCGTWSGVVKTGSSVVLTSSGSACTSSDGVILTLTMHSTDPAYFGNGETAAVDHIQLCLKGTTNCPYGQYSHGYFSGPVERINCTTDLITIPSTHD</sequence>
<comment type="caution">
    <text evidence="2">The sequence shown here is derived from an EMBL/GenBank/DDBJ whole genome shotgun (WGS) entry which is preliminary data.</text>
</comment>
<organism evidence="2 3">
    <name type="scientific">Methylomonas koyamae</name>
    <dbReference type="NCBI Taxonomy" id="702114"/>
    <lineage>
        <taxon>Bacteria</taxon>
        <taxon>Pseudomonadati</taxon>
        <taxon>Pseudomonadota</taxon>
        <taxon>Gammaproteobacteria</taxon>
        <taxon>Methylococcales</taxon>
        <taxon>Methylococcaceae</taxon>
        <taxon>Methylomonas</taxon>
    </lineage>
</organism>
<protein>
    <recommendedName>
        <fullName evidence="4">Secreted protein</fullName>
    </recommendedName>
</protein>